<reference evidence="1 2" key="1">
    <citation type="submission" date="2018-11" db="EMBL/GenBank/DDBJ databases">
        <title>Species Designations Belie Phenotypic and Genotypic Heterogeneity in Oral Streptococci.</title>
        <authorList>
            <person name="Velsko I."/>
        </authorList>
    </citation>
    <scope>NUCLEOTIDE SEQUENCE [LARGE SCALE GENOMIC DNA]</scope>
    <source>
        <strain evidence="1 2">BCC11</strain>
    </source>
</reference>
<dbReference type="EMBL" id="RJNP01000025">
    <property type="protein sequence ID" value="RSI70003.1"/>
    <property type="molecule type" value="Genomic_DNA"/>
</dbReference>
<dbReference type="AlphaFoldDB" id="A0A428BWR3"/>
<organism evidence="1 2">
    <name type="scientific">Streptococcus oralis</name>
    <dbReference type="NCBI Taxonomy" id="1303"/>
    <lineage>
        <taxon>Bacteria</taxon>
        <taxon>Bacillati</taxon>
        <taxon>Bacillota</taxon>
        <taxon>Bacilli</taxon>
        <taxon>Lactobacillales</taxon>
        <taxon>Streptococcaceae</taxon>
        <taxon>Streptococcus</taxon>
    </lineage>
</organism>
<evidence type="ECO:0000313" key="1">
    <source>
        <dbReference type="EMBL" id="RSI70003.1"/>
    </source>
</evidence>
<gene>
    <name evidence="1" type="ORF">D8857_09860</name>
</gene>
<protein>
    <submittedName>
        <fullName evidence="1">Uncharacterized protein</fullName>
    </submittedName>
</protein>
<evidence type="ECO:0000313" key="2">
    <source>
        <dbReference type="Proteomes" id="UP000269984"/>
    </source>
</evidence>
<dbReference type="Proteomes" id="UP000269984">
    <property type="component" value="Unassembled WGS sequence"/>
</dbReference>
<proteinExistence type="predicted"/>
<accession>A0A428BWR3</accession>
<comment type="caution">
    <text evidence="1">The sequence shown here is derived from an EMBL/GenBank/DDBJ whole genome shotgun (WGS) entry which is preliminary data.</text>
</comment>
<sequence length="35" mass="4240">MDFEKFEKNNRFQLLRNKILRISDGDLVKKDLISD</sequence>
<name>A0A428BWR3_STROR</name>